<evidence type="ECO:0000256" key="3">
    <source>
        <dbReference type="ARBA" id="ARBA00022679"/>
    </source>
</evidence>
<dbReference type="Pfam" id="PF02353">
    <property type="entry name" value="CMAS"/>
    <property type="match status" value="2"/>
</dbReference>
<dbReference type="GO" id="GO:0032259">
    <property type="term" value="P:methylation"/>
    <property type="evidence" value="ECO:0007669"/>
    <property type="project" value="UniProtKB-KW"/>
</dbReference>
<evidence type="ECO:0000313" key="7">
    <source>
        <dbReference type="Proteomes" id="UP001420932"/>
    </source>
</evidence>
<evidence type="ECO:0000313" key="6">
    <source>
        <dbReference type="EMBL" id="KAK9081599.1"/>
    </source>
</evidence>
<evidence type="ECO:0000256" key="1">
    <source>
        <dbReference type="ARBA" id="ARBA00010815"/>
    </source>
</evidence>
<organism evidence="6 7">
    <name type="scientific">Stephania yunnanensis</name>
    <dbReference type="NCBI Taxonomy" id="152371"/>
    <lineage>
        <taxon>Eukaryota</taxon>
        <taxon>Viridiplantae</taxon>
        <taxon>Streptophyta</taxon>
        <taxon>Embryophyta</taxon>
        <taxon>Tracheophyta</taxon>
        <taxon>Spermatophyta</taxon>
        <taxon>Magnoliopsida</taxon>
        <taxon>Ranunculales</taxon>
        <taxon>Menispermaceae</taxon>
        <taxon>Menispermoideae</taxon>
        <taxon>Cissampelideae</taxon>
        <taxon>Stephania</taxon>
    </lineage>
</organism>
<feature type="region of interest" description="Disordered" evidence="5">
    <location>
        <begin position="47"/>
        <end position="66"/>
    </location>
</feature>
<dbReference type="PANTHER" id="PTHR43832:SF1">
    <property type="entry name" value="S-ADENOSYL-L-METHIONINE-DEPENDENT METHYLTRANSFERASES SUPERFAMILY PROTEIN"/>
    <property type="match status" value="1"/>
</dbReference>
<protein>
    <submittedName>
        <fullName evidence="6">Uncharacterized protein</fullName>
    </submittedName>
</protein>
<sequence length="412" mass="48275">MQSWPRGGAAAAARLDGGDAAMAVRTTTTLARRRSVALSRPDLVKRPDLCRKRDPTRREERREREKWRKEGLAVREGARREGMRQERKKGVIWWSKKKDKKEEVVELLRRLELGEVSDDQIRRLIKVELDRRIQWGYKSTYEQQTADVVNFAHSLRKLSIATEVDTLDSEMYEVPISFLKIMFGNTIKGSCAYFKDDSVTLDEAEIAMLDLYCERSLIKDGQRVLDLGINNLTNVEIKLADIATHEMEDRYDRILVIELIEHMKNYELLLRKISEWLTPDGLLFIEHICHKTFAYHYEPLDEDDWFTEYIFPAGTMIIPSSNFLLYFQDDVTVVNHWTLSGKHYSRTHESWLKNIDANVEAVKKIMLSFTGSEEASVKQMNYWRGFNLSGMELYKYRNGEEWMASHVLFKKK</sequence>
<name>A0AAP0HCC6_9MAGN</name>
<accession>A0AAP0HCC6</accession>
<comment type="caution">
    <text evidence="6">The sequence shown here is derived from an EMBL/GenBank/DDBJ whole genome shotgun (WGS) entry which is preliminary data.</text>
</comment>
<dbReference type="InterPro" id="IPR029063">
    <property type="entry name" value="SAM-dependent_MTases_sf"/>
</dbReference>
<evidence type="ECO:0000256" key="2">
    <source>
        <dbReference type="ARBA" id="ARBA00022603"/>
    </source>
</evidence>
<comment type="similarity">
    <text evidence="1">Belongs to the CFA/CMAS family.</text>
</comment>
<keyword evidence="2" id="KW-0489">Methyltransferase</keyword>
<keyword evidence="3" id="KW-0808">Transferase</keyword>
<keyword evidence="4" id="KW-0949">S-adenosyl-L-methionine</keyword>
<dbReference type="SUPFAM" id="SSF53335">
    <property type="entry name" value="S-adenosyl-L-methionine-dependent methyltransferases"/>
    <property type="match status" value="1"/>
</dbReference>
<dbReference type="PANTHER" id="PTHR43832">
    <property type="match status" value="1"/>
</dbReference>
<evidence type="ECO:0000256" key="4">
    <source>
        <dbReference type="ARBA" id="ARBA00022691"/>
    </source>
</evidence>
<dbReference type="Gene3D" id="3.40.50.150">
    <property type="entry name" value="Vaccinia Virus protein VP39"/>
    <property type="match status" value="2"/>
</dbReference>
<dbReference type="AlphaFoldDB" id="A0AAP0HCC6"/>
<proteinExistence type="inferred from homology"/>
<dbReference type="GO" id="GO:0008168">
    <property type="term" value="F:methyltransferase activity"/>
    <property type="evidence" value="ECO:0007669"/>
    <property type="project" value="UniProtKB-KW"/>
</dbReference>
<reference evidence="6 7" key="1">
    <citation type="submission" date="2024-01" db="EMBL/GenBank/DDBJ databases">
        <title>Genome assemblies of Stephania.</title>
        <authorList>
            <person name="Yang L."/>
        </authorList>
    </citation>
    <scope>NUCLEOTIDE SEQUENCE [LARGE SCALE GENOMIC DNA]</scope>
    <source>
        <strain evidence="6">YNDBR</strain>
        <tissue evidence="6">Leaf</tissue>
    </source>
</reference>
<keyword evidence="7" id="KW-1185">Reference proteome</keyword>
<dbReference type="EMBL" id="JBBNAF010000052">
    <property type="protein sequence ID" value="KAK9081599.1"/>
    <property type="molecule type" value="Genomic_DNA"/>
</dbReference>
<gene>
    <name evidence="6" type="ORF">Syun_031687</name>
</gene>
<dbReference type="Proteomes" id="UP001420932">
    <property type="component" value="Unassembled WGS sequence"/>
</dbReference>
<evidence type="ECO:0000256" key="5">
    <source>
        <dbReference type="SAM" id="MobiDB-lite"/>
    </source>
</evidence>